<proteinExistence type="predicted"/>
<evidence type="ECO:0000313" key="6">
    <source>
        <dbReference type="EMBL" id="MBO2451543.1"/>
    </source>
</evidence>
<protein>
    <submittedName>
        <fullName evidence="6">Chaplin</fullName>
    </submittedName>
</protein>
<keyword evidence="1" id="KW-0964">Secreted</keyword>
<feature type="signal peptide" evidence="4">
    <location>
        <begin position="1"/>
        <end position="21"/>
    </location>
</feature>
<dbReference type="EMBL" id="JAGEOJ010000013">
    <property type="protein sequence ID" value="MBO2451543.1"/>
    <property type="molecule type" value="Genomic_DNA"/>
</dbReference>
<evidence type="ECO:0000259" key="5">
    <source>
        <dbReference type="PROSITE" id="PS51884"/>
    </source>
</evidence>
<gene>
    <name evidence="6" type="ORF">J4573_30935</name>
</gene>
<name>A0A939PFW9_9ACTN</name>
<evidence type="ECO:0000313" key="7">
    <source>
        <dbReference type="Proteomes" id="UP000669179"/>
    </source>
</evidence>
<keyword evidence="1" id="KW-0134">Cell wall</keyword>
<organism evidence="6 7">
    <name type="scientific">Actinomadura barringtoniae</name>
    <dbReference type="NCBI Taxonomy" id="1427535"/>
    <lineage>
        <taxon>Bacteria</taxon>
        <taxon>Bacillati</taxon>
        <taxon>Actinomycetota</taxon>
        <taxon>Actinomycetes</taxon>
        <taxon>Streptosporangiales</taxon>
        <taxon>Thermomonosporaceae</taxon>
        <taxon>Actinomadura</taxon>
    </lineage>
</organism>
<dbReference type="InterPro" id="IPR005528">
    <property type="entry name" value="ChpA-H"/>
</dbReference>
<evidence type="ECO:0000256" key="1">
    <source>
        <dbReference type="ARBA" id="ARBA00022512"/>
    </source>
</evidence>
<sequence length="81" mass="7455">MLKKLAATGVLAFAVTGSVLAAAPANADIHTSGAGGVLSGNQVVAPISIPISVCGNAVAVLGIAGAGCKGGASVGGHGHHS</sequence>
<keyword evidence="7" id="KW-1185">Reference proteome</keyword>
<evidence type="ECO:0000256" key="3">
    <source>
        <dbReference type="ARBA" id="ARBA00023087"/>
    </source>
</evidence>
<feature type="domain" description="Chaplin" evidence="5">
    <location>
        <begin position="34"/>
        <end position="74"/>
    </location>
</feature>
<reference evidence="6" key="1">
    <citation type="submission" date="2021-03" db="EMBL/GenBank/DDBJ databases">
        <authorList>
            <person name="Kanchanasin P."/>
            <person name="Saeng-In P."/>
            <person name="Phongsopitanun W."/>
            <person name="Yuki M."/>
            <person name="Kudo T."/>
            <person name="Ohkuma M."/>
            <person name="Tanasupawat S."/>
        </authorList>
    </citation>
    <scope>NUCLEOTIDE SEQUENCE</scope>
    <source>
        <strain evidence="6">GKU 128</strain>
    </source>
</reference>
<keyword evidence="4" id="KW-0732">Signal</keyword>
<dbReference type="GO" id="GO:0007155">
    <property type="term" value="P:cell adhesion"/>
    <property type="evidence" value="ECO:0007669"/>
    <property type="project" value="UniProtKB-KW"/>
</dbReference>
<dbReference type="Pfam" id="PF03777">
    <property type="entry name" value="ChpA-C"/>
    <property type="match status" value="1"/>
</dbReference>
<dbReference type="PROSITE" id="PS51884">
    <property type="entry name" value="CHAPLIN"/>
    <property type="match status" value="1"/>
</dbReference>
<dbReference type="Proteomes" id="UP000669179">
    <property type="component" value="Unassembled WGS sequence"/>
</dbReference>
<feature type="chain" id="PRO_5039321857" evidence="4">
    <location>
        <begin position="22"/>
        <end position="81"/>
    </location>
</feature>
<keyword evidence="2" id="KW-0130">Cell adhesion</keyword>
<evidence type="ECO:0000256" key="4">
    <source>
        <dbReference type="SAM" id="SignalP"/>
    </source>
</evidence>
<comment type="caution">
    <text evidence="6">The sequence shown here is derived from an EMBL/GenBank/DDBJ whole genome shotgun (WGS) entry which is preliminary data.</text>
</comment>
<keyword evidence="3" id="KW-0034">Amyloid</keyword>
<dbReference type="RefSeq" id="WP_208259430.1">
    <property type="nucleotide sequence ID" value="NZ_JAGEOJ010000013.1"/>
</dbReference>
<dbReference type="AlphaFoldDB" id="A0A939PFW9"/>
<accession>A0A939PFW9</accession>
<evidence type="ECO:0000256" key="2">
    <source>
        <dbReference type="ARBA" id="ARBA00022889"/>
    </source>
</evidence>